<dbReference type="Proteomes" id="UP000721045">
    <property type="component" value="Unassembled WGS sequence"/>
</dbReference>
<dbReference type="GO" id="GO:0009898">
    <property type="term" value="C:cytoplasmic side of plasma membrane"/>
    <property type="evidence" value="ECO:0007669"/>
    <property type="project" value="UniProtKB-UniRule"/>
</dbReference>
<comment type="subcellular location">
    <subcellularLocation>
        <location evidence="5">Cell membrane</location>
        <topology evidence="5">Peripheral membrane protein</topology>
        <orientation evidence="5">Cytoplasmic side</orientation>
    </subcellularLocation>
    <text evidence="5">Localizes to the Z ring in an FtsZ-dependent manner. Targeted to the membrane through a conserved C-terminal amphipathic helix.</text>
</comment>
<reference evidence="9 12" key="1">
    <citation type="journal article" date="2017" name="Infect. Immun.">
        <title>Characterization of the Pathogenicity of Streptococcus intermedius TYG1620 Isolated from a Human Brain Abscess Based on the Complete Genome Sequence with Transcriptome Analysis and Transposon Mutagenesis in a Murine Subcutaneous Abscess Model.</title>
        <authorList>
            <person name="Hasegawa N."/>
            <person name="Sekizuka T."/>
            <person name="Sugi Y."/>
            <person name="Kawakami N."/>
            <person name="Ogasawara Y."/>
            <person name="Kato K."/>
            <person name="Yamashita A."/>
            <person name="Takeuchi F."/>
            <person name="Kuroda M."/>
        </authorList>
    </citation>
    <scope>NUCLEOTIDE SEQUENCE [LARGE SCALE GENOMIC DNA]</scope>
    <source>
        <strain evidence="9 12">TYG1620</strain>
    </source>
</reference>
<evidence type="ECO:0000256" key="6">
    <source>
        <dbReference type="PIRNR" id="PIRNR003101"/>
    </source>
</evidence>
<evidence type="ECO:0000256" key="5">
    <source>
        <dbReference type="HAMAP-Rule" id="MF_02033"/>
    </source>
</evidence>
<dbReference type="SMART" id="SM00842">
    <property type="entry name" value="FtsA"/>
    <property type="match status" value="1"/>
</dbReference>
<dbReference type="Pfam" id="PF11983">
    <property type="entry name" value="FtsA_C"/>
    <property type="match status" value="1"/>
</dbReference>
<dbReference type="NCBIfam" id="TIGR01174">
    <property type="entry name" value="ftsA"/>
    <property type="match status" value="1"/>
</dbReference>
<dbReference type="EMBL" id="AP014880">
    <property type="protein sequence ID" value="BAW16501.1"/>
    <property type="molecule type" value="Genomic_DNA"/>
</dbReference>
<comment type="similarity">
    <text evidence="5 6">Belongs to the FtsA/MreB family.</text>
</comment>
<dbReference type="PIRSF" id="PIRSF003101">
    <property type="entry name" value="FtsA"/>
    <property type="match status" value="1"/>
</dbReference>
<feature type="compositionally biased region" description="Polar residues" evidence="7">
    <location>
        <begin position="406"/>
        <end position="417"/>
    </location>
</feature>
<evidence type="ECO:0000313" key="12">
    <source>
        <dbReference type="Proteomes" id="UP000217792"/>
    </source>
</evidence>
<dbReference type="GO" id="GO:0032153">
    <property type="term" value="C:cell division site"/>
    <property type="evidence" value="ECO:0007669"/>
    <property type="project" value="UniProtKB-UniRule"/>
</dbReference>
<dbReference type="CDD" id="cd24048">
    <property type="entry name" value="ASKHA_NBD_FtsA"/>
    <property type="match status" value="1"/>
</dbReference>
<reference evidence="11 13" key="2">
    <citation type="submission" date="2018-11" db="EMBL/GenBank/DDBJ databases">
        <title>Species Designations Belie Phenotypic and Genotypic Heterogeneity in Oral Streptococci.</title>
        <authorList>
            <person name="Velsko I."/>
        </authorList>
    </citation>
    <scope>NUCLEOTIDE SEQUENCE [LARGE SCALE GENOMIC DNA]</scope>
    <source>
        <strain evidence="11 13">KLC02</strain>
    </source>
</reference>
<comment type="subunit">
    <text evidence="5">Self-interacts. Interacts with FtsZ.</text>
</comment>
<dbReference type="Pfam" id="PF14450">
    <property type="entry name" value="FtsA"/>
    <property type="match status" value="1"/>
</dbReference>
<dbReference type="Proteomes" id="UP000217792">
    <property type="component" value="Chromosome"/>
</dbReference>
<dbReference type="EMBL" id="RJOO01000004">
    <property type="protein sequence ID" value="RSJ22740.1"/>
    <property type="molecule type" value="Genomic_DNA"/>
</dbReference>
<evidence type="ECO:0000313" key="10">
    <source>
        <dbReference type="EMBL" id="MBF1712635.1"/>
    </source>
</evidence>
<organism evidence="10 14">
    <name type="scientific">Streptococcus intermedius</name>
    <dbReference type="NCBI Taxonomy" id="1338"/>
    <lineage>
        <taxon>Bacteria</taxon>
        <taxon>Bacillati</taxon>
        <taxon>Bacillota</taxon>
        <taxon>Bacilli</taxon>
        <taxon>Lactobacillales</taxon>
        <taxon>Streptococcaceae</taxon>
        <taxon>Streptococcus</taxon>
        <taxon>Streptococcus anginosus group</taxon>
    </lineage>
</organism>
<evidence type="ECO:0000256" key="3">
    <source>
        <dbReference type="ARBA" id="ARBA00023136"/>
    </source>
</evidence>
<keyword evidence="2 5" id="KW-0132">Cell division</keyword>
<evidence type="ECO:0000259" key="8">
    <source>
        <dbReference type="SMART" id="SM00842"/>
    </source>
</evidence>
<proteinExistence type="inferred from homology"/>
<reference evidence="10" key="3">
    <citation type="submission" date="2020-04" db="EMBL/GenBank/DDBJ databases">
        <title>Deep metagenomics examines the oral microbiome during advanced dental caries in children, revealing novel taxa and co-occurrences with host molecules.</title>
        <authorList>
            <person name="Baker J.L."/>
            <person name="Morton J.T."/>
            <person name="Dinis M."/>
            <person name="Alvarez R."/>
            <person name="Tran N.C."/>
            <person name="Knight R."/>
            <person name="Edlund A."/>
        </authorList>
    </citation>
    <scope>NUCLEOTIDE SEQUENCE</scope>
    <source>
        <strain evidence="10">JCVI_23_bin.22</strain>
    </source>
</reference>
<dbReference type="GO" id="GO:0043093">
    <property type="term" value="P:FtsZ-dependent cytokinesis"/>
    <property type="evidence" value="ECO:0007669"/>
    <property type="project" value="UniProtKB-UniRule"/>
</dbReference>
<keyword evidence="3 5" id="KW-0472">Membrane</keyword>
<protein>
    <recommendedName>
        <fullName evidence="5 6">Cell division protein FtsA</fullName>
    </recommendedName>
</protein>
<evidence type="ECO:0000256" key="7">
    <source>
        <dbReference type="SAM" id="MobiDB-lite"/>
    </source>
</evidence>
<dbReference type="PANTHER" id="PTHR32432">
    <property type="entry name" value="CELL DIVISION PROTEIN FTSA-RELATED"/>
    <property type="match status" value="1"/>
</dbReference>
<evidence type="ECO:0000256" key="2">
    <source>
        <dbReference type="ARBA" id="ARBA00022618"/>
    </source>
</evidence>
<feature type="region of interest" description="Disordered" evidence="7">
    <location>
        <begin position="406"/>
        <end position="450"/>
    </location>
</feature>
<dbReference type="InterPro" id="IPR003494">
    <property type="entry name" value="SHS2_FtsA"/>
</dbReference>
<dbReference type="STRING" id="1338.A6J72_02960"/>
<name>A0A428EXY1_STRIT</name>
<dbReference type="EMBL" id="JABZYP010000006">
    <property type="protein sequence ID" value="MBF1712635.1"/>
    <property type="molecule type" value="Genomic_DNA"/>
</dbReference>
<keyword evidence="4 5" id="KW-0131">Cell cycle</keyword>
<dbReference type="InterPro" id="IPR021873">
    <property type="entry name" value="FtsA_C"/>
</dbReference>
<dbReference type="FunFam" id="3.30.1490.110:FF:000003">
    <property type="entry name" value="Cell division protein FtsA"/>
    <property type="match status" value="1"/>
</dbReference>
<evidence type="ECO:0000256" key="1">
    <source>
        <dbReference type="ARBA" id="ARBA00022475"/>
    </source>
</evidence>
<feature type="domain" description="SHS2" evidence="8">
    <location>
        <begin position="7"/>
        <end position="194"/>
    </location>
</feature>
<comment type="function">
    <text evidence="5 6">Cell division protein that is involved in the assembly of the Z ring. May serve as a membrane anchor for the Z ring.</text>
</comment>
<evidence type="ECO:0000313" key="14">
    <source>
        <dbReference type="Proteomes" id="UP000721045"/>
    </source>
</evidence>
<dbReference type="RefSeq" id="WP_003073587.1">
    <property type="nucleotide sequence ID" value="NZ_AP014880.1"/>
</dbReference>
<dbReference type="PANTHER" id="PTHR32432:SF4">
    <property type="entry name" value="CELL DIVISION PROTEIN FTSA"/>
    <property type="match status" value="1"/>
</dbReference>
<dbReference type="InterPro" id="IPR043129">
    <property type="entry name" value="ATPase_NBD"/>
</dbReference>
<dbReference type="Pfam" id="PF02491">
    <property type="entry name" value="SHS2_FTSA"/>
    <property type="match status" value="1"/>
</dbReference>
<gene>
    <name evidence="5 10" type="primary">ftsA</name>
    <name evidence="11" type="ORF">D8827_07530</name>
    <name evidence="10" type="ORF">HXO88_02680</name>
    <name evidence="9" type="ORF">SITYG_05150</name>
</gene>
<dbReference type="InterPro" id="IPR050696">
    <property type="entry name" value="FtsA/MreB"/>
</dbReference>
<evidence type="ECO:0000313" key="9">
    <source>
        <dbReference type="EMBL" id="BAW16501.1"/>
    </source>
</evidence>
<dbReference type="InterPro" id="IPR020823">
    <property type="entry name" value="Cell_div_FtsA"/>
</dbReference>
<dbReference type="Proteomes" id="UP000267137">
    <property type="component" value="Unassembled WGS sequence"/>
</dbReference>
<dbReference type="SUPFAM" id="SSF53067">
    <property type="entry name" value="Actin-like ATPase domain"/>
    <property type="match status" value="2"/>
</dbReference>
<evidence type="ECO:0000256" key="4">
    <source>
        <dbReference type="ARBA" id="ARBA00023306"/>
    </source>
</evidence>
<dbReference type="Gene3D" id="3.30.420.40">
    <property type="match status" value="2"/>
</dbReference>
<dbReference type="AlphaFoldDB" id="A0A428EXY1"/>
<sequence>MARDGFFTGLDIGTSSIKVLVAEHVNNELNVIGVSNAKSAGVKDGIIVDIEAAASAIKSAISQAEEKAGISIKLVNVGLPANLLQIEPTQGMIPVTSETKEITDADVENVVRSALTKSMTPDREVITFIPEEFIVDGFQGIRDPRGMMGIRLEMRGLLYTGPRTILHNLRKTVERAGVQVENIIISPLAMTKSVLNEGEREFGATVIDMGGGQTTVASVRNQELQFTNIYQEGGEYVTKDISKVLKTSKKLAESLKFNYGEVYVPAASNETFQVEVIGEVEPVEVTERYLAEIISARVKHIFEQAKQDLERRHLLDLPGGIVIIGGGAILPGVVELAQEVFGVPVKLYVPNQIGIRNPAFAHVISLSEYAGNLSEVDVLAQAAVHGDELLRHQPVEFSRSMQQSQSFNPLQRFTQPQQPTPALVDETEEQVERPEPLPTQSQQPKEKLTDRVRNLLGNMFD</sequence>
<dbReference type="Gene3D" id="3.30.1490.110">
    <property type="match status" value="1"/>
</dbReference>
<keyword evidence="1 5" id="KW-1003">Cell membrane</keyword>
<accession>A0A428EXY1</accession>
<evidence type="ECO:0000313" key="11">
    <source>
        <dbReference type="EMBL" id="RSJ22740.1"/>
    </source>
</evidence>
<dbReference type="HAMAP" id="MF_02033">
    <property type="entry name" value="FtsA"/>
    <property type="match status" value="1"/>
</dbReference>
<evidence type="ECO:0000313" key="13">
    <source>
        <dbReference type="Proteomes" id="UP000267137"/>
    </source>
</evidence>